<name>A0A0N1JWD8_9ACTN</name>
<accession>A0A0N1JWD8</accession>
<dbReference type="PROSITE" id="PS51462">
    <property type="entry name" value="NUDIX"/>
    <property type="match status" value="1"/>
</dbReference>
<dbReference type="InterPro" id="IPR054105">
    <property type="entry name" value="WHD_NrtR"/>
</dbReference>
<dbReference type="Gene3D" id="3.90.79.10">
    <property type="entry name" value="Nucleoside Triphosphate Pyrophosphohydrolase"/>
    <property type="match status" value="1"/>
</dbReference>
<dbReference type="Proteomes" id="UP000037982">
    <property type="component" value="Unassembled WGS sequence"/>
</dbReference>
<dbReference type="EMBL" id="LGKG01000165">
    <property type="protein sequence ID" value="KPC60133.1"/>
    <property type="molecule type" value="Genomic_DNA"/>
</dbReference>
<dbReference type="InterPro" id="IPR000086">
    <property type="entry name" value="NUDIX_hydrolase_dom"/>
</dbReference>
<dbReference type="PANTHER" id="PTHR43736">
    <property type="entry name" value="ADP-RIBOSE PYROPHOSPHATASE"/>
    <property type="match status" value="1"/>
</dbReference>
<dbReference type="InterPro" id="IPR020476">
    <property type="entry name" value="Nudix_hydrolase"/>
</dbReference>
<evidence type="ECO:0000313" key="5">
    <source>
        <dbReference type="Proteomes" id="UP000037982"/>
    </source>
</evidence>
<gene>
    <name evidence="4" type="ORF">ADL29_31290</name>
</gene>
<dbReference type="Gene3D" id="1.10.10.10">
    <property type="entry name" value="Winged helix-like DNA-binding domain superfamily/Winged helix DNA-binding domain"/>
    <property type="match status" value="1"/>
</dbReference>
<sequence>MDAQRGSGTAAGDGDGEFLAAYDPRDFPAIAVTVDIVVLTLRQGALHVLLVERGARPFKGAWALPGGFVRAGRESLDEAAARELAEETGLDATHLERVHLEQLGSYGDPGRDPRMPVVTVAYLAFAPDLPEARGGSDASAAAWVPVGDLRLGAGEELSKDLAEGLSADLPADLSAELSADVSTDFATSDTPAFTEPDAARPRPPEQGPGHGTNGGDSVPRPADTQPPGRSLLLAFDHARIVADGLDRARAKLEYTPLATAFLGEEFTIVELRGVYEAIWGSPLHAGNFHRKVLSVPGFVESTGATAARGGARGGPRARLYRAGDARLLHPALLRPDREAGVR</sequence>
<dbReference type="AlphaFoldDB" id="A0A0N1JWD8"/>
<dbReference type="PIRSF" id="PIRSF019423">
    <property type="entry name" value="NMN_biosyn"/>
    <property type="match status" value="1"/>
</dbReference>
<keyword evidence="5" id="KW-1185">Reference proteome</keyword>
<dbReference type="RefSeq" id="WP_053926916.1">
    <property type="nucleotide sequence ID" value="NZ_LGKG01000165.1"/>
</dbReference>
<reference evidence="5" key="1">
    <citation type="submission" date="2015-07" db="EMBL/GenBank/DDBJ databases">
        <authorList>
            <person name="Ju K.-S."/>
            <person name="Doroghazi J.R."/>
            <person name="Metcalf W.W."/>
        </authorList>
    </citation>
    <scope>NUCLEOTIDE SEQUENCE [LARGE SCALE GENOMIC DNA]</scope>
    <source>
        <strain evidence="5">NRRL ISP-5002</strain>
    </source>
</reference>
<feature type="domain" description="Nudix hydrolase" evidence="3">
    <location>
        <begin position="29"/>
        <end position="169"/>
    </location>
</feature>
<evidence type="ECO:0000256" key="2">
    <source>
        <dbReference type="SAM" id="MobiDB-lite"/>
    </source>
</evidence>
<protein>
    <submittedName>
        <fullName evidence="4">DNA hydrolase</fullName>
    </submittedName>
</protein>
<dbReference type="GO" id="GO:0016787">
    <property type="term" value="F:hydrolase activity"/>
    <property type="evidence" value="ECO:0007669"/>
    <property type="project" value="UniProtKB-KW"/>
</dbReference>
<dbReference type="PANTHER" id="PTHR43736:SF4">
    <property type="entry name" value="SLR1690 PROTEIN"/>
    <property type="match status" value="1"/>
</dbReference>
<evidence type="ECO:0000259" key="3">
    <source>
        <dbReference type="PROSITE" id="PS51462"/>
    </source>
</evidence>
<keyword evidence="1 4" id="KW-0378">Hydrolase</keyword>
<organism evidence="4 5">
    <name type="scientific">Streptomyces chattanoogensis</name>
    <dbReference type="NCBI Taxonomy" id="66876"/>
    <lineage>
        <taxon>Bacteria</taxon>
        <taxon>Bacillati</taxon>
        <taxon>Actinomycetota</taxon>
        <taxon>Actinomycetes</taxon>
        <taxon>Kitasatosporales</taxon>
        <taxon>Streptomycetaceae</taxon>
        <taxon>Streptomyces</taxon>
    </lineage>
</organism>
<dbReference type="Pfam" id="PF21906">
    <property type="entry name" value="WHD_NrtR"/>
    <property type="match status" value="1"/>
</dbReference>
<comment type="caution">
    <text evidence="4">The sequence shown here is derived from an EMBL/GenBank/DDBJ whole genome shotgun (WGS) entry which is preliminary data.</text>
</comment>
<dbReference type="InterPro" id="IPR015797">
    <property type="entry name" value="NUDIX_hydrolase-like_dom_sf"/>
</dbReference>
<dbReference type="InterPro" id="IPR011213">
    <property type="entry name" value="NMN_biosyn"/>
</dbReference>
<dbReference type="PRINTS" id="PR00502">
    <property type="entry name" value="NUDIXFAMILY"/>
</dbReference>
<dbReference type="InterPro" id="IPR036390">
    <property type="entry name" value="WH_DNA-bd_sf"/>
</dbReference>
<dbReference type="SUPFAM" id="SSF46785">
    <property type="entry name" value="Winged helix' DNA-binding domain"/>
    <property type="match status" value="1"/>
</dbReference>
<evidence type="ECO:0000256" key="1">
    <source>
        <dbReference type="ARBA" id="ARBA00022801"/>
    </source>
</evidence>
<dbReference type="PATRIC" id="fig|66876.3.peg.6900"/>
<dbReference type="SUPFAM" id="SSF55811">
    <property type="entry name" value="Nudix"/>
    <property type="match status" value="1"/>
</dbReference>
<evidence type="ECO:0000313" key="4">
    <source>
        <dbReference type="EMBL" id="KPC60133.1"/>
    </source>
</evidence>
<proteinExistence type="predicted"/>
<dbReference type="Pfam" id="PF00293">
    <property type="entry name" value="NUDIX"/>
    <property type="match status" value="1"/>
</dbReference>
<feature type="region of interest" description="Disordered" evidence="2">
    <location>
        <begin position="186"/>
        <end position="229"/>
    </location>
</feature>
<dbReference type="InterPro" id="IPR036388">
    <property type="entry name" value="WH-like_DNA-bd_sf"/>
</dbReference>
<dbReference type="CDD" id="cd18873">
    <property type="entry name" value="NUDIX_NadM_like"/>
    <property type="match status" value="1"/>
</dbReference>